<organism evidence="1 2">
    <name type="scientific">Solanum commersonii</name>
    <name type="common">Commerson's wild potato</name>
    <name type="synonym">Commerson's nightshade</name>
    <dbReference type="NCBI Taxonomy" id="4109"/>
    <lineage>
        <taxon>Eukaryota</taxon>
        <taxon>Viridiplantae</taxon>
        <taxon>Streptophyta</taxon>
        <taxon>Embryophyta</taxon>
        <taxon>Tracheophyta</taxon>
        <taxon>Spermatophyta</taxon>
        <taxon>Magnoliopsida</taxon>
        <taxon>eudicotyledons</taxon>
        <taxon>Gunneridae</taxon>
        <taxon>Pentapetalae</taxon>
        <taxon>asterids</taxon>
        <taxon>lamiids</taxon>
        <taxon>Solanales</taxon>
        <taxon>Solanaceae</taxon>
        <taxon>Solanoideae</taxon>
        <taxon>Solaneae</taxon>
        <taxon>Solanum</taxon>
    </lineage>
</organism>
<dbReference type="Proteomes" id="UP000824120">
    <property type="component" value="Chromosome 10"/>
</dbReference>
<protein>
    <submittedName>
        <fullName evidence="1">Uncharacterized protein</fullName>
    </submittedName>
</protein>
<sequence>MNNAKEKMARTITKEHRVLTRSFHTIPDILQFFQRHKCEWMAHDPGTYSKEIVQEFYPSYAATLRGRKWEKMGIPIGENGDRLYILGIQMDD</sequence>
<name>A0A9J5X0L9_SOLCO</name>
<reference evidence="1 2" key="1">
    <citation type="submission" date="2020-09" db="EMBL/GenBank/DDBJ databases">
        <title>De no assembly of potato wild relative species, Solanum commersonii.</title>
        <authorList>
            <person name="Cho K."/>
        </authorList>
    </citation>
    <scope>NUCLEOTIDE SEQUENCE [LARGE SCALE GENOMIC DNA]</scope>
    <source>
        <strain evidence="1">LZ3.2</strain>
        <tissue evidence="1">Leaf</tissue>
    </source>
</reference>
<evidence type="ECO:0000313" key="2">
    <source>
        <dbReference type="Proteomes" id="UP000824120"/>
    </source>
</evidence>
<accession>A0A9J5X0L9</accession>
<gene>
    <name evidence="1" type="ORF">H5410_051409</name>
</gene>
<evidence type="ECO:0000313" key="1">
    <source>
        <dbReference type="EMBL" id="KAG5580782.1"/>
    </source>
</evidence>
<keyword evidence="2" id="KW-1185">Reference proteome</keyword>
<comment type="caution">
    <text evidence="1">The sequence shown here is derived from an EMBL/GenBank/DDBJ whole genome shotgun (WGS) entry which is preliminary data.</text>
</comment>
<dbReference type="AlphaFoldDB" id="A0A9J5X0L9"/>
<proteinExistence type="predicted"/>
<dbReference type="EMBL" id="JACXVP010000010">
    <property type="protein sequence ID" value="KAG5580782.1"/>
    <property type="molecule type" value="Genomic_DNA"/>
</dbReference>
<dbReference type="OrthoDB" id="1327928at2759"/>